<dbReference type="AlphaFoldDB" id="A0A5N5KW87"/>
<comment type="caution">
    <text evidence="3">The sequence shown here is derived from an EMBL/GenBank/DDBJ whole genome shotgun (WGS) entry which is preliminary data.</text>
</comment>
<evidence type="ECO:0000313" key="3">
    <source>
        <dbReference type="EMBL" id="KAB5534714.1"/>
    </source>
</evidence>
<organism evidence="3 4">
    <name type="scientific">Salix brachista</name>
    <dbReference type="NCBI Taxonomy" id="2182728"/>
    <lineage>
        <taxon>Eukaryota</taxon>
        <taxon>Viridiplantae</taxon>
        <taxon>Streptophyta</taxon>
        <taxon>Embryophyta</taxon>
        <taxon>Tracheophyta</taxon>
        <taxon>Spermatophyta</taxon>
        <taxon>Magnoliopsida</taxon>
        <taxon>eudicotyledons</taxon>
        <taxon>Gunneridae</taxon>
        <taxon>Pentapetalae</taxon>
        <taxon>rosids</taxon>
        <taxon>fabids</taxon>
        <taxon>Malpighiales</taxon>
        <taxon>Salicaceae</taxon>
        <taxon>Saliceae</taxon>
        <taxon>Salix</taxon>
    </lineage>
</organism>
<dbReference type="PRINTS" id="PR00019">
    <property type="entry name" value="LEURICHRPT"/>
</dbReference>
<dbReference type="Pfam" id="PF12799">
    <property type="entry name" value="LRR_4"/>
    <property type="match status" value="1"/>
</dbReference>
<dbReference type="Proteomes" id="UP000326939">
    <property type="component" value="Chromosome 11"/>
</dbReference>
<evidence type="ECO:0000256" key="1">
    <source>
        <dbReference type="ARBA" id="ARBA00022614"/>
    </source>
</evidence>
<evidence type="ECO:0008006" key="5">
    <source>
        <dbReference type="Google" id="ProtNLM"/>
    </source>
</evidence>
<keyword evidence="4" id="KW-1185">Reference proteome</keyword>
<dbReference type="PANTHER" id="PTHR48065">
    <property type="entry name" value="OS10G0469600 PROTEIN"/>
    <property type="match status" value="1"/>
</dbReference>
<evidence type="ECO:0000313" key="4">
    <source>
        <dbReference type="Proteomes" id="UP000326939"/>
    </source>
</evidence>
<dbReference type="Pfam" id="PF13516">
    <property type="entry name" value="LRR_6"/>
    <property type="match status" value="1"/>
</dbReference>
<accession>A0A5N5KW87</accession>
<dbReference type="SUPFAM" id="SSF52047">
    <property type="entry name" value="RNI-like"/>
    <property type="match status" value="1"/>
</dbReference>
<dbReference type="InterPro" id="IPR032675">
    <property type="entry name" value="LRR_dom_sf"/>
</dbReference>
<reference evidence="4" key="1">
    <citation type="journal article" date="2019" name="Gigascience">
        <title>De novo genome assembly of the endangered Acer yangbiense, a plant species with extremely small populations endemic to Yunnan Province, China.</title>
        <authorList>
            <person name="Yang J."/>
            <person name="Wariss H.M."/>
            <person name="Tao L."/>
            <person name="Zhang R."/>
            <person name="Yun Q."/>
            <person name="Hollingsworth P."/>
            <person name="Dao Z."/>
            <person name="Luo G."/>
            <person name="Guo H."/>
            <person name="Ma Y."/>
            <person name="Sun W."/>
        </authorList>
    </citation>
    <scope>NUCLEOTIDE SEQUENCE [LARGE SCALE GENOMIC DNA]</scope>
    <source>
        <strain evidence="4">cv. br00</strain>
    </source>
</reference>
<dbReference type="InterPro" id="IPR025875">
    <property type="entry name" value="Leu-rich_rpt_4"/>
</dbReference>
<proteinExistence type="predicted"/>
<dbReference type="PANTHER" id="PTHR48065:SF11">
    <property type="entry name" value="OS11G0213300 PROTEIN"/>
    <property type="match status" value="1"/>
</dbReference>
<evidence type="ECO:0000256" key="2">
    <source>
        <dbReference type="ARBA" id="ARBA00022737"/>
    </source>
</evidence>
<dbReference type="EMBL" id="VDCV01000011">
    <property type="protein sequence ID" value="KAB5534714.1"/>
    <property type="molecule type" value="Genomic_DNA"/>
</dbReference>
<gene>
    <name evidence="3" type="ORF">DKX38_017800</name>
</gene>
<protein>
    <recommendedName>
        <fullName evidence="5">Leucine-rich repeat-containing N-terminal plant-type domain-containing protein</fullName>
    </recommendedName>
</protein>
<dbReference type="Gene3D" id="3.80.10.10">
    <property type="entry name" value="Ribonuclease Inhibitor"/>
    <property type="match status" value="1"/>
</dbReference>
<sequence>MGLLEIKALINPNSIFGHLGDWTANKELDIATRRVIQLGLPGVRDYSLGDLVLNASLFLPFKDCEISLAGFEVLSSKLRKLNVLDLGHNRLNDDSSMLSCLTGLSSLKSLDLSGNMLTGSTGVKVLSSRLKKLENLDLSGNPYNDSIFSSLTGFTSLKSLDLSDKIGADRINSW</sequence>
<name>A0A5N5KW87_9ROSI</name>
<keyword evidence="2" id="KW-0677">Repeat</keyword>
<keyword evidence="1" id="KW-0433">Leucine-rich repeat</keyword>
<dbReference type="InterPro" id="IPR001611">
    <property type="entry name" value="Leu-rich_rpt"/>
</dbReference>